<protein>
    <submittedName>
        <fullName evidence="1">Uncharacterized protein</fullName>
    </submittedName>
</protein>
<keyword evidence="2" id="KW-1185">Reference proteome</keyword>
<comment type="caution">
    <text evidence="1">The sequence shown here is derived from an EMBL/GenBank/DDBJ whole genome shotgun (WGS) entry which is preliminary data.</text>
</comment>
<accession>A0A8J6FLV7</accession>
<evidence type="ECO:0000313" key="2">
    <source>
        <dbReference type="Proteomes" id="UP000770717"/>
    </source>
</evidence>
<reference evidence="1" key="1">
    <citation type="thesis" date="2020" institute="ProQuest LLC" country="789 East Eisenhower Parkway, Ann Arbor, MI, USA">
        <title>Comparative Genomics and Chromosome Evolution.</title>
        <authorList>
            <person name="Mudd A.B."/>
        </authorList>
    </citation>
    <scope>NUCLEOTIDE SEQUENCE</scope>
    <source>
        <strain evidence="1">HN-11 Male</strain>
        <tissue evidence="1">Kidney and liver</tissue>
    </source>
</reference>
<dbReference type="Proteomes" id="UP000770717">
    <property type="component" value="Unassembled WGS sequence"/>
</dbReference>
<organism evidence="1 2">
    <name type="scientific">Eleutherodactylus coqui</name>
    <name type="common">Puerto Rican coqui</name>
    <dbReference type="NCBI Taxonomy" id="57060"/>
    <lineage>
        <taxon>Eukaryota</taxon>
        <taxon>Metazoa</taxon>
        <taxon>Chordata</taxon>
        <taxon>Craniata</taxon>
        <taxon>Vertebrata</taxon>
        <taxon>Euteleostomi</taxon>
        <taxon>Amphibia</taxon>
        <taxon>Batrachia</taxon>
        <taxon>Anura</taxon>
        <taxon>Neobatrachia</taxon>
        <taxon>Hyloidea</taxon>
        <taxon>Eleutherodactylidae</taxon>
        <taxon>Eleutherodactylinae</taxon>
        <taxon>Eleutherodactylus</taxon>
        <taxon>Eleutherodactylus</taxon>
    </lineage>
</organism>
<dbReference type="AlphaFoldDB" id="A0A8J6FLV7"/>
<sequence>MAKNSHADFTILVIKKQGKPKQKEEWGLCEHCLPEGVTKCIQMYSQRLLQTSIYFLNIKVISIQNSLHTVLTCRYANLDSESTMLYVIR</sequence>
<dbReference type="EMBL" id="WNTK01000002">
    <property type="protein sequence ID" value="KAG9490202.1"/>
    <property type="molecule type" value="Genomic_DNA"/>
</dbReference>
<gene>
    <name evidence="1" type="ORF">GDO78_005861</name>
</gene>
<evidence type="ECO:0000313" key="1">
    <source>
        <dbReference type="EMBL" id="KAG9490202.1"/>
    </source>
</evidence>
<proteinExistence type="predicted"/>
<name>A0A8J6FLV7_ELECQ</name>